<dbReference type="Pfam" id="PF05203">
    <property type="entry name" value="Hom_end_hint"/>
    <property type="match status" value="1"/>
</dbReference>
<sequence length="808" mass="92636">MTSTENKVTCLAIGDPHFQVKNILDAEELIKKVNKLVTQLQPTFVVILGDLLHTHEKIHVSPFNTATRLITSLARKVLVFLIIGNHDYCVSKDTPILMWDGSTTLSQYITIGDKLIGDDGTLRTVQKLTQGTAKMYTITQKKGMQYTVTENHKLSLKCGYHKSKFWNNTKQRWTVKWLDSNDYHLHSKFFRTELDAIKYLKTIPNMDVIDITVKDYLQIPRNVQDRLYNYRSTAVQWPKRAVEIDPYILGTWIGDGCKTGKAFASADVIIIYSWILWGLQNNCQIVHSGQYNYYVKNSNAYSENGLNTLNSSCYTCRACQGHIERYGRAPSLACANSNELKRLLRGENDIYTYLSTGASSEQLASLNDKVLIKELYYKRSDIEDSTVILRHDLPRINSNPLRELLNRYDLCNNKHIPRQYLVNDIDTRLQLLAGLIDTDGTVFKDRRNVSFTQGGCNQHICGDVLYLCRSLGFAAYLTRTPIATMVQISGEVELIPARLSRKKCIPIINDGIDSRGRVCADKSRTSITITPSSETEYVGWELDGNHRFLLGDFTVTHNCNNQQFLTNKHPFNSFKKVENVTVCDRVILRTIHGLKFVFCPYVPPERFEEALDTIEDKGRTWDDAECIFAHQEFYGCRFNPVMTSTIGDIWPEEYPLVVSGHIHNEQRLQSNIYYTGSSMQHAFGETANKTIAFLTFTANTKFKLQKIDLEMRKKKIVYLNVENADKFTPETNTDIKLVLKGRSEQFKVFRGGQTYKDLQKMGIMVSFIPKDDIQTNRVVQKRDVLDILKDMIKDDDKYVRGAFDELYA</sequence>
<gene>
    <name evidence="4" type="ORF">LCMAC201_00290</name>
</gene>
<keyword evidence="2" id="KW-0651">Protein splicing</keyword>
<dbReference type="InterPro" id="IPR006142">
    <property type="entry name" value="INTEIN"/>
</dbReference>
<feature type="domain" description="DOD-type homing endonuclease" evidence="3">
    <location>
        <begin position="248"/>
        <end position="473"/>
    </location>
</feature>
<keyword evidence="4" id="KW-0378">Hydrolase</keyword>
<name>A0A481YW46_9VIRU</name>
<dbReference type="PRINTS" id="PR00379">
    <property type="entry name" value="INTEIN"/>
</dbReference>
<dbReference type="InterPro" id="IPR050535">
    <property type="entry name" value="DNA_Repair-Maintenance_Comp"/>
</dbReference>
<dbReference type="GO" id="GO:0004519">
    <property type="term" value="F:endonuclease activity"/>
    <property type="evidence" value="ECO:0007669"/>
    <property type="project" value="InterPro"/>
</dbReference>
<dbReference type="GO" id="GO:0003677">
    <property type="term" value="F:DNA binding"/>
    <property type="evidence" value="ECO:0007669"/>
    <property type="project" value="InterPro"/>
</dbReference>
<evidence type="ECO:0000259" key="3">
    <source>
        <dbReference type="PROSITE" id="PS50819"/>
    </source>
</evidence>
<dbReference type="PANTHER" id="PTHR30337">
    <property type="entry name" value="COMPONENT OF ATP-DEPENDENT DSDNA EXONUCLEASE"/>
    <property type="match status" value="1"/>
</dbReference>
<dbReference type="SUPFAM" id="SSF55608">
    <property type="entry name" value="Homing endonucleases"/>
    <property type="match status" value="1"/>
</dbReference>
<dbReference type="InterPro" id="IPR027434">
    <property type="entry name" value="Homing_endonucl"/>
</dbReference>
<proteinExistence type="predicted"/>
<evidence type="ECO:0000313" key="4">
    <source>
        <dbReference type="EMBL" id="QBK87127.1"/>
    </source>
</evidence>
<keyword evidence="1" id="KW-0068">Autocatalytic cleavage</keyword>
<dbReference type="PROSITE" id="PS50817">
    <property type="entry name" value="INTEIN_N_TER"/>
    <property type="match status" value="1"/>
</dbReference>
<dbReference type="Pfam" id="PF05204">
    <property type="entry name" value="Hom_end"/>
    <property type="match status" value="1"/>
</dbReference>
<dbReference type="InterPro" id="IPR007869">
    <property type="entry name" value="Homing_endonuc_PI-Sce"/>
</dbReference>
<dbReference type="CDD" id="cd00081">
    <property type="entry name" value="Hint"/>
    <property type="match status" value="1"/>
</dbReference>
<dbReference type="GO" id="GO:0016539">
    <property type="term" value="P:intein-mediated protein splicing"/>
    <property type="evidence" value="ECO:0007669"/>
    <property type="project" value="InterPro"/>
</dbReference>
<dbReference type="GO" id="GO:0004527">
    <property type="term" value="F:exonuclease activity"/>
    <property type="evidence" value="ECO:0007669"/>
    <property type="project" value="UniProtKB-KW"/>
</dbReference>
<dbReference type="InterPro" id="IPR007868">
    <property type="entry name" value="Hom_end_hint"/>
</dbReference>
<keyword evidence="4" id="KW-0269">Exonuclease</keyword>
<dbReference type="Gene3D" id="3.60.21.10">
    <property type="match status" value="1"/>
</dbReference>
<dbReference type="Gene3D" id="2.170.16.10">
    <property type="entry name" value="Hedgehog/Intein (Hint) domain"/>
    <property type="match status" value="2"/>
</dbReference>
<accession>A0A481YW46</accession>
<dbReference type="InterPro" id="IPR006141">
    <property type="entry name" value="Intein_N"/>
</dbReference>
<evidence type="ECO:0000256" key="2">
    <source>
        <dbReference type="ARBA" id="ARBA00023000"/>
    </source>
</evidence>
<dbReference type="Gene3D" id="3.10.28.10">
    <property type="entry name" value="Homing endonucleases"/>
    <property type="match status" value="1"/>
</dbReference>
<keyword evidence="4" id="KW-0540">Nuclease</keyword>
<reference evidence="4" key="1">
    <citation type="journal article" date="2019" name="MBio">
        <title>Virus Genomes from Deep Sea Sediments Expand the Ocean Megavirome and Support Independent Origins of Viral Gigantism.</title>
        <authorList>
            <person name="Backstrom D."/>
            <person name="Yutin N."/>
            <person name="Jorgensen S.L."/>
            <person name="Dharamshi J."/>
            <person name="Homa F."/>
            <person name="Zaremba-Niedwiedzka K."/>
            <person name="Spang A."/>
            <person name="Wolf Y.I."/>
            <person name="Koonin E.V."/>
            <person name="Ettema T.J."/>
        </authorList>
    </citation>
    <scope>NUCLEOTIDE SEQUENCE</scope>
</reference>
<dbReference type="SUPFAM" id="SSF56300">
    <property type="entry name" value="Metallo-dependent phosphatases"/>
    <property type="match status" value="2"/>
</dbReference>
<dbReference type="PROSITE" id="PS50819">
    <property type="entry name" value="INTEIN_ENDONUCLEASE"/>
    <property type="match status" value="1"/>
</dbReference>
<dbReference type="EMBL" id="MK500344">
    <property type="protein sequence ID" value="QBK87127.1"/>
    <property type="molecule type" value="Genomic_DNA"/>
</dbReference>
<organism evidence="4">
    <name type="scientific">Marseillevirus LCMAC201</name>
    <dbReference type="NCBI Taxonomy" id="2506605"/>
    <lineage>
        <taxon>Viruses</taxon>
        <taxon>Varidnaviria</taxon>
        <taxon>Bamfordvirae</taxon>
        <taxon>Nucleocytoviricota</taxon>
        <taxon>Megaviricetes</taxon>
        <taxon>Pimascovirales</taxon>
        <taxon>Pimascovirales incertae sedis</taxon>
        <taxon>Marseilleviridae</taxon>
    </lineage>
</organism>
<dbReference type="InterPro" id="IPR029052">
    <property type="entry name" value="Metallo-depent_PP-like"/>
</dbReference>
<dbReference type="InterPro" id="IPR036844">
    <property type="entry name" value="Hint_dom_sf"/>
</dbReference>
<protein>
    <submittedName>
        <fullName evidence="4">DNA repair exonuclease</fullName>
    </submittedName>
</protein>
<dbReference type="SUPFAM" id="SSF51294">
    <property type="entry name" value="Hedgehog/intein (Hint) domain"/>
    <property type="match status" value="1"/>
</dbReference>
<dbReference type="InterPro" id="IPR004042">
    <property type="entry name" value="Intein_endonuc_central"/>
</dbReference>
<evidence type="ECO:0000256" key="1">
    <source>
        <dbReference type="ARBA" id="ARBA00022813"/>
    </source>
</evidence>